<accession>A0A6V7W4E3</accession>
<dbReference type="AlphaFoldDB" id="A0A6V7W4E3"/>
<evidence type="ECO:0000313" key="1">
    <source>
        <dbReference type="EMBL" id="CAD2181919.1"/>
    </source>
</evidence>
<proteinExistence type="predicted"/>
<protein>
    <submittedName>
        <fullName evidence="1">Uncharacterized protein</fullName>
    </submittedName>
</protein>
<organism evidence="1 2">
    <name type="scientific">Meloidogyne enterolobii</name>
    <name type="common">Root-knot nematode worm</name>
    <name type="synonym">Meloidogyne mayaguensis</name>
    <dbReference type="NCBI Taxonomy" id="390850"/>
    <lineage>
        <taxon>Eukaryota</taxon>
        <taxon>Metazoa</taxon>
        <taxon>Ecdysozoa</taxon>
        <taxon>Nematoda</taxon>
        <taxon>Chromadorea</taxon>
        <taxon>Rhabditida</taxon>
        <taxon>Tylenchina</taxon>
        <taxon>Tylenchomorpha</taxon>
        <taxon>Tylenchoidea</taxon>
        <taxon>Meloidogynidae</taxon>
        <taxon>Meloidogyninae</taxon>
        <taxon>Meloidogyne</taxon>
    </lineage>
</organism>
<dbReference type="EMBL" id="CAJEWN010000415">
    <property type="protein sequence ID" value="CAD2181919.1"/>
    <property type="molecule type" value="Genomic_DNA"/>
</dbReference>
<sequence>MSEILANYPKENEEKYLKNFLVPLKGKTHFFLAYSSILNKMRESDCYSNTENENSFEERFQQFRLEKKC</sequence>
<dbReference type="Proteomes" id="UP000580250">
    <property type="component" value="Unassembled WGS sequence"/>
</dbReference>
<comment type="caution">
    <text evidence="1">The sequence shown here is derived from an EMBL/GenBank/DDBJ whole genome shotgun (WGS) entry which is preliminary data.</text>
</comment>
<gene>
    <name evidence="1" type="ORF">MENT_LOCUS34099</name>
</gene>
<reference evidence="1 2" key="1">
    <citation type="submission" date="2020-08" db="EMBL/GenBank/DDBJ databases">
        <authorList>
            <person name="Koutsovoulos G."/>
            <person name="Danchin GJ E."/>
        </authorList>
    </citation>
    <scope>NUCLEOTIDE SEQUENCE [LARGE SCALE GENOMIC DNA]</scope>
</reference>
<evidence type="ECO:0000313" key="2">
    <source>
        <dbReference type="Proteomes" id="UP000580250"/>
    </source>
</evidence>
<name>A0A6V7W4E3_MELEN</name>